<sequence length="217" mass="23078">MHLIFRDTARQAAGGNERRASSVWNASLPKPQLFSNIFFQDQLPSSSGSAQQGAPPNSSSGPSPPKKTRNEASVEKTEAFRAQPTPPEPAPPPPPPETSPIETDQPPPPPLPPPKESVTVPPSNDYYTTNVTGTQRALYLSLKDFVKNPGHRGLPVVRLTWSPVADGSCPAVVVKTHHVSGPPDITQLGVSGSLPDLRLLAQSGTRIPASFENSFAS</sequence>
<name>A0A0C2GV63_9BILA</name>
<proteinExistence type="predicted"/>
<feature type="compositionally biased region" description="Polar residues" evidence="1">
    <location>
        <begin position="120"/>
        <end position="129"/>
    </location>
</feature>
<dbReference type="EMBL" id="KN727605">
    <property type="protein sequence ID" value="KIH65325.1"/>
    <property type="molecule type" value="Genomic_DNA"/>
</dbReference>
<dbReference type="Proteomes" id="UP000054047">
    <property type="component" value="Unassembled WGS sequence"/>
</dbReference>
<feature type="compositionally biased region" description="Pro residues" evidence="1">
    <location>
        <begin position="84"/>
        <end position="98"/>
    </location>
</feature>
<evidence type="ECO:0000313" key="2">
    <source>
        <dbReference type="EMBL" id="KIH65325.1"/>
    </source>
</evidence>
<feature type="region of interest" description="Disordered" evidence="1">
    <location>
        <begin position="1"/>
        <end position="23"/>
    </location>
</feature>
<feature type="compositionally biased region" description="Basic and acidic residues" evidence="1">
    <location>
        <begin position="68"/>
        <end position="79"/>
    </location>
</feature>
<reference evidence="2 3" key="1">
    <citation type="submission" date="2013-12" db="EMBL/GenBank/DDBJ databases">
        <title>Draft genome of the parsitic nematode Ancylostoma duodenale.</title>
        <authorList>
            <person name="Mitreva M."/>
        </authorList>
    </citation>
    <scope>NUCLEOTIDE SEQUENCE [LARGE SCALE GENOMIC DNA]</scope>
    <source>
        <strain evidence="2 3">Zhejiang</strain>
    </source>
</reference>
<feature type="region of interest" description="Disordered" evidence="1">
    <location>
        <begin position="35"/>
        <end position="129"/>
    </location>
</feature>
<feature type="compositionally biased region" description="Pro residues" evidence="1">
    <location>
        <begin position="105"/>
        <end position="115"/>
    </location>
</feature>
<feature type="compositionally biased region" description="Polar residues" evidence="1">
    <location>
        <begin position="35"/>
        <end position="54"/>
    </location>
</feature>
<gene>
    <name evidence="2" type="ORF">ANCDUO_04353</name>
</gene>
<protein>
    <submittedName>
        <fullName evidence="2">Uncharacterized protein</fullName>
    </submittedName>
</protein>
<dbReference type="PRINTS" id="PR01217">
    <property type="entry name" value="PRICHEXTENSN"/>
</dbReference>
<keyword evidence="3" id="KW-1185">Reference proteome</keyword>
<organism evidence="2 3">
    <name type="scientific">Ancylostoma duodenale</name>
    <dbReference type="NCBI Taxonomy" id="51022"/>
    <lineage>
        <taxon>Eukaryota</taxon>
        <taxon>Metazoa</taxon>
        <taxon>Ecdysozoa</taxon>
        <taxon>Nematoda</taxon>
        <taxon>Chromadorea</taxon>
        <taxon>Rhabditida</taxon>
        <taxon>Rhabditina</taxon>
        <taxon>Rhabditomorpha</taxon>
        <taxon>Strongyloidea</taxon>
        <taxon>Ancylostomatidae</taxon>
        <taxon>Ancylostomatinae</taxon>
        <taxon>Ancylostoma</taxon>
    </lineage>
</organism>
<evidence type="ECO:0000313" key="3">
    <source>
        <dbReference type="Proteomes" id="UP000054047"/>
    </source>
</evidence>
<dbReference type="AlphaFoldDB" id="A0A0C2GV63"/>
<accession>A0A0C2GV63</accession>
<evidence type="ECO:0000256" key="1">
    <source>
        <dbReference type="SAM" id="MobiDB-lite"/>
    </source>
</evidence>